<gene>
    <name evidence="2" type="ORF">CUJ89_23660</name>
</gene>
<reference evidence="2 3" key="1">
    <citation type="journal article" date="2018" name="ISME J.">
        <title>Involvement of Burkholderiaceae and sulfurous volatiles in disease-suppressive soils.</title>
        <authorList>
            <person name="Carrion V.J."/>
            <person name="Cordovez V."/>
            <person name="Tyc O."/>
            <person name="Etalo D.W."/>
            <person name="de Bruijn I."/>
            <person name="de Jager V.C."/>
            <person name="Medema M.H."/>
            <person name="Eberl L."/>
            <person name="Raaijmakers J.M."/>
        </authorList>
    </citation>
    <scope>NUCLEOTIDE SEQUENCE [LARGE SCALE GENOMIC DNA]</scope>
    <source>
        <strain evidence="3">mHSR5</strain>
    </source>
</reference>
<sequence>MRGEPARWGMRLERRGQRRAGRDARAERASMPPCVREKVKSRQRVRTRVSPYKQPAIQLHAGQHTIAVIRGTLRCNKKQL</sequence>
<evidence type="ECO:0000256" key="1">
    <source>
        <dbReference type="SAM" id="MobiDB-lite"/>
    </source>
</evidence>
<organism evidence="2 3">
    <name type="scientific">Burkholderia pyrrocinia</name>
    <name type="common">Pseudomonas pyrrocinia</name>
    <dbReference type="NCBI Taxonomy" id="60550"/>
    <lineage>
        <taxon>Bacteria</taxon>
        <taxon>Pseudomonadati</taxon>
        <taxon>Pseudomonadota</taxon>
        <taxon>Betaproteobacteria</taxon>
        <taxon>Burkholderiales</taxon>
        <taxon>Burkholderiaceae</taxon>
        <taxon>Burkholderia</taxon>
        <taxon>Burkholderia cepacia complex</taxon>
    </lineage>
</organism>
<evidence type="ECO:0000313" key="2">
    <source>
        <dbReference type="EMBL" id="AXF23423.1"/>
    </source>
</evidence>
<feature type="compositionally biased region" description="Basic and acidic residues" evidence="1">
    <location>
        <begin position="1"/>
        <end position="28"/>
    </location>
</feature>
<dbReference type="Proteomes" id="UP000253104">
    <property type="component" value="Chromosome mHSR5_B"/>
</dbReference>
<evidence type="ECO:0000313" key="3">
    <source>
        <dbReference type="Proteomes" id="UP000253104"/>
    </source>
</evidence>
<protein>
    <submittedName>
        <fullName evidence="2">Uncharacterized protein</fullName>
    </submittedName>
</protein>
<proteinExistence type="predicted"/>
<dbReference type="OrthoDB" id="9950468at2"/>
<name>A0A2Z5N1F8_BURPY</name>
<feature type="region of interest" description="Disordered" evidence="1">
    <location>
        <begin position="1"/>
        <end position="49"/>
    </location>
</feature>
<dbReference type="AlphaFoldDB" id="A0A2Z5N1F8"/>
<accession>A0A2Z5N1F8</accession>
<dbReference type="EMBL" id="CP024903">
    <property type="protein sequence ID" value="AXF23423.1"/>
    <property type="molecule type" value="Genomic_DNA"/>
</dbReference>